<dbReference type="EMBL" id="MHLI01000021">
    <property type="protein sequence ID" value="OGZ04775.1"/>
    <property type="molecule type" value="Genomic_DNA"/>
</dbReference>
<reference evidence="3 4" key="1">
    <citation type="journal article" date="2016" name="Nat. Commun.">
        <title>Thousands of microbial genomes shed light on interconnected biogeochemical processes in an aquifer system.</title>
        <authorList>
            <person name="Anantharaman K."/>
            <person name="Brown C.T."/>
            <person name="Hug L.A."/>
            <person name="Sharon I."/>
            <person name="Castelle C.J."/>
            <person name="Probst A.J."/>
            <person name="Thomas B.C."/>
            <person name="Singh A."/>
            <person name="Wilkins M.J."/>
            <person name="Karaoz U."/>
            <person name="Brodie E.L."/>
            <person name="Williams K.H."/>
            <person name="Hubbard S.S."/>
            <person name="Banfield J.F."/>
        </authorList>
    </citation>
    <scope>NUCLEOTIDE SEQUENCE [LARGE SCALE GENOMIC DNA]</scope>
</reference>
<evidence type="ECO:0000313" key="4">
    <source>
        <dbReference type="Proteomes" id="UP000177122"/>
    </source>
</evidence>
<evidence type="ECO:0000313" key="3">
    <source>
        <dbReference type="EMBL" id="OGZ04775.1"/>
    </source>
</evidence>
<name>A0A1G2CTQ2_9BACT</name>
<feature type="domain" description="Glycosyltransferase subfamily 4-like N-terminal" evidence="2">
    <location>
        <begin position="18"/>
        <end position="196"/>
    </location>
</feature>
<dbReference type="InterPro" id="IPR001296">
    <property type="entry name" value="Glyco_trans_1"/>
</dbReference>
<dbReference type="Gene3D" id="3.40.50.2000">
    <property type="entry name" value="Glycogen Phosphorylase B"/>
    <property type="match status" value="2"/>
</dbReference>
<sequence length="402" mass="45074">MENSPKLKILYLITKSNFGGAQRYVFDLATEATKAGHEVVVVFGGNGMLKTYLEQQSIRTIPIDTLGRDVKILSDLQSFFFLITLFHREKPDIVHLNSSKMGGLGALAARLVNGWWHLTRPFASKQKTMRIVFTGHGWAWNEERSDLERFVIGIFHWLTIELAHVTIAVSKRTRDQVGILPFVWHKLHVIHNGRDPIATLPKEEACNMIFREHKEQFLTPPPLAIIGTIAELHKSKGLIYAVEGMALLKKQRPNDRLIFVMIGEEGSERTAIEASVKKYELGDSVFIAGRKENAATLLSAFDIFLLPSITEAFPYVILEAGNAGLPVIATAVGGIPEIIDDMESGILIQSRNGSEVARAITYLIDNKERCAELGRTLKERIRDRFSIAHMAKETFALYQKPS</sequence>
<dbReference type="Pfam" id="PF00534">
    <property type="entry name" value="Glycos_transf_1"/>
    <property type="match status" value="1"/>
</dbReference>
<dbReference type="PANTHER" id="PTHR12526">
    <property type="entry name" value="GLYCOSYLTRANSFERASE"/>
    <property type="match status" value="1"/>
</dbReference>
<dbReference type="PANTHER" id="PTHR12526:SF630">
    <property type="entry name" value="GLYCOSYLTRANSFERASE"/>
    <property type="match status" value="1"/>
</dbReference>
<evidence type="ECO:0008006" key="5">
    <source>
        <dbReference type="Google" id="ProtNLM"/>
    </source>
</evidence>
<accession>A0A1G2CTQ2</accession>
<proteinExistence type="predicted"/>
<comment type="caution">
    <text evidence="3">The sequence shown here is derived from an EMBL/GenBank/DDBJ whole genome shotgun (WGS) entry which is preliminary data.</text>
</comment>
<protein>
    <recommendedName>
        <fullName evidence="5">Glycosyltransferase subfamily 4-like N-terminal domain-containing protein</fullName>
    </recommendedName>
</protein>
<evidence type="ECO:0000259" key="1">
    <source>
        <dbReference type="Pfam" id="PF00534"/>
    </source>
</evidence>
<dbReference type="Pfam" id="PF13439">
    <property type="entry name" value="Glyco_transf_4"/>
    <property type="match status" value="1"/>
</dbReference>
<dbReference type="AlphaFoldDB" id="A0A1G2CTQ2"/>
<organism evidence="3 4">
    <name type="scientific">Candidatus Lloydbacteria bacterium RIFCSPHIGHO2_01_FULL_49_22</name>
    <dbReference type="NCBI Taxonomy" id="1798658"/>
    <lineage>
        <taxon>Bacteria</taxon>
        <taxon>Candidatus Lloydiibacteriota</taxon>
    </lineage>
</organism>
<gene>
    <name evidence="3" type="ORF">A2845_06260</name>
</gene>
<dbReference type="GO" id="GO:0016757">
    <property type="term" value="F:glycosyltransferase activity"/>
    <property type="evidence" value="ECO:0007669"/>
    <property type="project" value="InterPro"/>
</dbReference>
<dbReference type="SUPFAM" id="SSF53756">
    <property type="entry name" value="UDP-Glycosyltransferase/glycogen phosphorylase"/>
    <property type="match status" value="1"/>
</dbReference>
<dbReference type="Proteomes" id="UP000177122">
    <property type="component" value="Unassembled WGS sequence"/>
</dbReference>
<dbReference type="InterPro" id="IPR028098">
    <property type="entry name" value="Glyco_trans_4-like_N"/>
</dbReference>
<evidence type="ECO:0000259" key="2">
    <source>
        <dbReference type="Pfam" id="PF13439"/>
    </source>
</evidence>
<feature type="domain" description="Glycosyl transferase family 1" evidence="1">
    <location>
        <begin position="211"/>
        <end position="378"/>
    </location>
</feature>